<dbReference type="Gene3D" id="2.80.10.50">
    <property type="match status" value="1"/>
</dbReference>
<dbReference type="Pfam" id="PF09270">
    <property type="entry name" value="BTD"/>
    <property type="match status" value="1"/>
</dbReference>
<dbReference type="SUPFAM" id="SSF110217">
    <property type="entry name" value="DNA-binding protein LAG-1 (CSL)"/>
    <property type="match status" value="1"/>
</dbReference>
<dbReference type="InterPro" id="IPR036358">
    <property type="entry name" value="BTD_sf"/>
</dbReference>
<reference evidence="3 4" key="1">
    <citation type="submission" date="2016-07" db="EMBL/GenBank/DDBJ databases">
        <title>Pervasive Adenine N6-methylation of Active Genes in Fungi.</title>
        <authorList>
            <consortium name="DOE Joint Genome Institute"/>
            <person name="Mondo S.J."/>
            <person name="Dannebaum R.O."/>
            <person name="Kuo R.C."/>
            <person name="Labutti K."/>
            <person name="Haridas S."/>
            <person name="Kuo A."/>
            <person name="Salamov A."/>
            <person name="Ahrendt S.R."/>
            <person name="Lipzen A."/>
            <person name="Sullivan W."/>
            <person name="Andreopoulos W.B."/>
            <person name="Clum A."/>
            <person name="Lindquist E."/>
            <person name="Daum C."/>
            <person name="Ramamoorthy G.K."/>
            <person name="Gryganskyi A."/>
            <person name="Culley D."/>
            <person name="Magnuson J.K."/>
            <person name="James T.Y."/>
            <person name="O'Malley M.A."/>
            <person name="Stajich J.E."/>
            <person name="Spatafora J.W."/>
            <person name="Visel A."/>
            <person name="Grigoriev I.V."/>
        </authorList>
    </citation>
    <scope>NUCLEOTIDE SEQUENCE [LARGE SCALE GENOMIC DNA]</scope>
    <source>
        <strain evidence="3 4">ATCC 12442</strain>
    </source>
</reference>
<comment type="caution">
    <text evidence="3">The sequence shown here is derived from an EMBL/GenBank/DDBJ whole genome shotgun (WGS) entry which is preliminary data.</text>
</comment>
<dbReference type="SMART" id="SM01268">
    <property type="entry name" value="BTD"/>
    <property type="match status" value="1"/>
</dbReference>
<dbReference type="InterPro" id="IPR015350">
    <property type="entry name" value="Beta-trefoil_DNA-bd_dom"/>
</dbReference>
<keyword evidence="4" id="KW-1185">Reference proteome</keyword>
<dbReference type="GO" id="GO:0000978">
    <property type="term" value="F:RNA polymerase II cis-regulatory region sequence-specific DNA binding"/>
    <property type="evidence" value="ECO:0007669"/>
    <property type="project" value="InterPro"/>
</dbReference>
<dbReference type="OrthoDB" id="5600360at2759"/>
<dbReference type="AlphaFoldDB" id="A0A1Y1W4M3"/>
<organism evidence="3 4">
    <name type="scientific">Linderina pennispora</name>
    <dbReference type="NCBI Taxonomy" id="61395"/>
    <lineage>
        <taxon>Eukaryota</taxon>
        <taxon>Fungi</taxon>
        <taxon>Fungi incertae sedis</taxon>
        <taxon>Zoopagomycota</taxon>
        <taxon>Kickxellomycotina</taxon>
        <taxon>Kickxellomycetes</taxon>
        <taxon>Kickxellales</taxon>
        <taxon>Kickxellaceae</taxon>
        <taxon>Linderina</taxon>
    </lineage>
</organism>
<gene>
    <name evidence="3" type="ORF">DL89DRAFT_26949</name>
</gene>
<dbReference type="RefSeq" id="XP_040741938.1">
    <property type="nucleotide sequence ID" value="XM_040888323.1"/>
</dbReference>
<name>A0A1Y1W4M3_9FUNG</name>
<evidence type="ECO:0000256" key="1">
    <source>
        <dbReference type="SAM" id="MobiDB-lite"/>
    </source>
</evidence>
<dbReference type="GO" id="GO:0001228">
    <property type="term" value="F:DNA-binding transcription activator activity, RNA polymerase II-specific"/>
    <property type="evidence" value="ECO:0007669"/>
    <property type="project" value="InterPro"/>
</dbReference>
<evidence type="ECO:0000313" key="3">
    <source>
        <dbReference type="EMBL" id="ORX68124.1"/>
    </source>
</evidence>
<dbReference type="Proteomes" id="UP000193922">
    <property type="component" value="Unassembled WGS sequence"/>
</dbReference>
<feature type="domain" description="Beta-trefoil DNA-binding" evidence="2">
    <location>
        <begin position="21"/>
        <end position="212"/>
    </location>
</feature>
<dbReference type="PANTHER" id="PTHR10665">
    <property type="entry name" value="RECOMBINING BINDING PROTEIN SUPPRESSOR OF HAIRLESS"/>
    <property type="match status" value="1"/>
</dbReference>
<dbReference type="GeneID" id="63804971"/>
<protein>
    <recommendedName>
        <fullName evidence="2">Beta-trefoil DNA-binding domain-containing protein</fullName>
    </recommendedName>
</protein>
<evidence type="ECO:0000259" key="2">
    <source>
        <dbReference type="SMART" id="SM01268"/>
    </source>
</evidence>
<proteinExistence type="predicted"/>
<dbReference type="InterPro" id="IPR040159">
    <property type="entry name" value="CLS_fam"/>
</dbReference>
<sequence length="217" mass="23534">MSAGGARPFWFPTGGSEDGPLAPNSGQRIGGPARSPTFVARTAVWDPFIIWIANTNLTQEQIDEFNANIHTNPTPIPGYPTPPSQAMLPHCPPMFDDNVSLGDDRNAMGGRSNESPMAIHYNQSVILQCVSTGMVSPVLTLRKVEKGSVAVGAHHTNDCFSEVHGDPVSQLHKVAFEVNMRCNNDFPPCVMAQDNLDNFIGTYLTCLSDVGWPQQDL</sequence>
<feature type="region of interest" description="Disordered" evidence="1">
    <location>
        <begin position="1"/>
        <end position="32"/>
    </location>
</feature>
<dbReference type="EMBL" id="MCFD01000010">
    <property type="protein sequence ID" value="ORX68124.1"/>
    <property type="molecule type" value="Genomic_DNA"/>
</dbReference>
<dbReference type="STRING" id="61395.A0A1Y1W4M3"/>
<evidence type="ECO:0000313" key="4">
    <source>
        <dbReference type="Proteomes" id="UP000193922"/>
    </source>
</evidence>
<accession>A0A1Y1W4M3</accession>